<dbReference type="PROSITE" id="PS51257">
    <property type="entry name" value="PROKAR_LIPOPROTEIN"/>
    <property type="match status" value="1"/>
</dbReference>
<evidence type="ECO:0000259" key="2">
    <source>
        <dbReference type="Pfam" id="PF04069"/>
    </source>
</evidence>
<feature type="domain" description="ABC-type glycine betaine transport system substrate-binding" evidence="2">
    <location>
        <begin position="28"/>
        <end position="300"/>
    </location>
</feature>
<protein>
    <submittedName>
        <fullName evidence="3">Amino acid ABC transporter, periplasmic amino acid-binding protein</fullName>
    </submittedName>
</protein>
<keyword evidence="1" id="KW-0732">Signal</keyword>
<dbReference type="Gene3D" id="3.10.105.10">
    <property type="entry name" value="Dipeptide-binding Protein, Domain 3"/>
    <property type="match status" value="2"/>
</dbReference>
<dbReference type="InterPro" id="IPR007210">
    <property type="entry name" value="ABC_Gly_betaine_transp_sub-bd"/>
</dbReference>
<reference evidence="4" key="1">
    <citation type="submission" date="2014-08" db="EMBL/GenBank/DDBJ databases">
        <authorList>
            <person name="Edwards T."/>
        </authorList>
    </citation>
    <scope>NUCLEOTIDE SEQUENCE [LARGE SCALE GENOMIC DNA]</scope>
</reference>
<dbReference type="AlphaFoldDB" id="A0A0K2VQ93"/>
<evidence type="ECO:0000313" key="4">
    <source>
        <dbReference type="Proteomes" id="UP000182888"/>
    </source>
</evidence>
<dbReference type="CDD" id="cd13641">
    <property type="entry name" value="PBP2_HisX_like"/>
    <property type="match status" value="1"/>
</dbReference>
<evidence type="ECO:0000313" key="3">
    <source>
        <dbReference type="EMBL" id="CDX50988.1"/>
    </source>
</evidence>
<dbReference type="Gene3D" id="3.40.190.100">
    <property type="entry name" value="Glycine betaine-binding periplasmic protein, domain 2"/>
    <property type="match status" value="1"/>
</dbReference>
<gene>
    <name evidence="3" type="ORF">MPL1032_130080</name>
</gene>
<feature type="chain" id="PRO_5005489745" evidence="1">
    <location>
        <begin position="25"/>
        <end position="323"/>
    </location>
</feature>
<feature type="signal peptide" evidence="1">
    <location>
        <begin position="1"/>
        <end position="24"/>
    </location>
</feature>
<evidence type="ECO:0000256" key="1">
    <source>
        <dbReference type="SAM" id="SignalP"/>
    </source>
</evidence>
<accession>A0A0K2VQ93</accession>
<dbReference type="EMBL" id="CCND01000005">
    <property type="protein sequence ID" value="CDX50988.1"/>
    <property type="molecule type" value="Genomic_DNA"/>
</dbReference>
<proteinExistence type="predicted"/>
<organism evidence="3 4">
    <name type="scientific">Mesorhizobium plurifarium</name>
    <dbReference type="NCBI Taxonomy" id="69974"/>
    <lineage>
        <taxon>Bacteria</taxon>
        <taxon>Pseudomonadati</taxon>
        <taxon>Pseudomonadota</taxon>
        <taxon>Alphaproteobacteria</taxon>
        <taxon>Hyphomicrobiales</taxon>
        <taxon>Phyllobacteriaceae</taxon>
        <taxon>Mesorhizobium</taxon>
    </lineage>
</organism>
<dbReference type="Pfam" id="PF04069">
    <property type="entry name" value="OpuAC"/>
    <property type="match status" value="1"/>
</dbReference>
<dbReference type="Proteomes" id="UP000182888">
    <property type="component" value="Unassembled WGS sequence"/>
</dbReference>
<dbReference type="GO" id="GO:0043190">
    <property type="term" value="C:ATP-binding cassette (ABC) transporter complex"/>
    <property type="evidence" value="ECO:0007669"/>
    <property type="project" value="InterPro"/>
</dbReference>
<sequence>MKSLLAAIGMIGAGFLAGASPASAACGTVTITEMNWASAAVVTAVSSFLMEQGYGCTVKKVPTSTVPALTSLAETGQPDILTEVWPGVADVYYKLEKEGKIVKVGDVLSDGGVDAWWIPDYLAQAHPELKTLDGILANPKLVGGRFNNCPPGTGCRVSNDNLIKAFELEKHGVEIFNHGSLETLATSIAAAYAAKEPWFGYYWAPTSVLGKYKMVQVDMGPIDKDKAKCNATADCATPGKTGWPKATVLTTMSKPFYDKNPELVALMSKVSFNNDTMNELLAWQEDNKATADETAVHFLTKYKDIWPNWLSDDAKAKVTAIVN</sequence>
<dbReference type="SUPFAM" id="SSF53850">
    <property type="entry name" value="Periplasmic binding protein-like II"/>
    <property type="match status" value="1"/>
</dbReference>
<dbReference type="GO" id="GO:0022857">
    <property type="term" value="F:transmembrane transporter activity"/>
    <property type="evidence" value="ECO:0007669"/>
    <property type="project" value="InterPro"/>
</dbReference>
<name>A0A0K2VQ93_MESPL</name>